<feature type="transmembrane region" description="Helical" evidence="3">
    <location>
        <begin position="159"/>
        <end position="179"/>
    </location>
</feature>
<evidence type="ECO:0000256" key="1">
    <source>
        <dbReference type="ARBA" id="ARBA00007409"/>
    </source>
</evidence>
<dbReference type="PROSITE" id="PS50404">
    <property type="entry name" value="GST_NTER"/>
    <property type="match status" value="1"/>
</dbReference>
<comment type="similarity">
    <text evidence="1 2">Belongs to the GST superfamily.</text>
</comment>
<dbReference type="Pfam" id="PF00043">
    <property type="entry name" value="GST_C"/>
    <property type="match status" value="1"/>
</dbReference>
<evidence type="ECO:0000259" key="5">
    <source>
        <dbReference type="PROSITE" id="PS50405"/>
    </source>
</evidence>
<protein>
    <submittedName>
        <fullName evidence="6">Glutathione S-transferase</fullName>
    </submittedName>
</protein>
<dbReference type="InterPro" id="IPR050802">
    <property type="entry name" value="EF-GSTs"/>
</dbReference>
<dbReference type="SFLD" id="SFLDS00019">
    <property type="entry name" value="Glutathione_Transferase_(cytos"/>
    <property type="match status" value="1"/>
</dbReference>
<dbReference type="GO" id="GO:0005634">
    <property type="term" value="C:nucleus"/>
    <property type="evidence" value="ECO:0007669"/>
    <property type="project" value="TreeGrafter"/>
</dbReference>
<dbReference type="InterPro" id="IPR036249">
    <property type="entry name" value="Thioredoxin-like_sf"/>
</dbReference>
<dbReference type="SUPFAM" id="SSF47616">
    <property type="entry name" value="GST C-terminal domain-like"/>
    <property type="match status" value="1"/>
</dbReference>
<dbReference type="EMBL" id="MU005570">
    <property type="protein sequence ID" value="KAF2691133.1"/>
    <property type="molecule type" value="Genomic_DNA"/>
</dbReference>
<dbReference type="SUPFAM" id="SSF52833">
    <property type="entry name" value="Thioredoxin-like"/>
    <property type="match status" value="1"/>
</dbReference>
<dbReference type="Proteomes" id="UP000799291">
    <property type="component" value="Unassembled WGS sequence"/>
</dbReference>
<sequence>MSFGTLYTHNPNPRSFGIIAVAKSLGVELDIVYIDRNNKEDQKKLHGLNPLDQVPVFVGSDGFVLTECVAIALYITSQNPENTLLGSTRKDYYNILKWLSLANSDLLPAIGGIILPLLGLPLAVRKNTQDCLRALHADCKLLETHLQNSKYLAGDEVTLADFFTAGTMVFGVMVFHAMLREKYPRLLEWFLEVHGMPVFK</sequence>
<dbReference type="FunFam" id="3.40.30.10:FF:000142">
    <property type="entry name" value="Elongation factor 1 gamma"/>
    <property type="match status" value="1"/>
</dbReference>
<dbReference type="Gene3D" id="3.40.30.10">
    <property type="entry name" value="Glutaredoxin"/>
    <property type="match status" value="1"/>
</dbReference>
<dbReference type="Pfam" id="PF02798">
    <property type="entry name" value="GST_N"/>
    <property type="match status" value="1"/>
</dbReference>
<dbReference type="PANTHER" id="PTHR43986">
    <property type="entry name" value="ELONGATION FACTOR 1-GAMMA"/>
    <property type="match status" value="1"/>
</dbReference>
<evidence type="ECO:0000256" key="2">
    <source>
        <dbReference type="RuleBase" id="RU003494"/>
    </source>
</evidence>
<dbReference type="SFLD" id="SFLDG00358">
    <property type="entry name" value="Main_(cytGST)"/>
    <property type="match status" value="1"/>
</dbReference>
<dbReference type="PANTHER" id="PTHR43986:SF1">
    <property type="entry name" value="ELONGATION FACTOR 1-GAMMA"/>
    <property type="match status" value="1"/>
</dbReference>
<evidence type="ECO:0000256" key="3">
    <source>
        <dbReference type="SAM" id="Phobius"/>
    </source>
</evidence>
<accession>A0A6G1JLV3</accession>
<reference evidence="6" key="1">
    <citation type="journal article" date="2020" name="Stud. Mycol.">
        <title>101 Dothideomycetes genomes: a test case for predicting lifestyles and emergence of pathogens.</title>
        <authorList>
            <person name="Haridas S."/>
            <person name="Albert R."/>
            <person name="Binder M."/>
            <person name="Bloem J."/>
            <person name="Labutti K."/>
            <person name="Salamov A."/>
            <person name="Andreopoulos B."/>
            <person name="Baker S."/>
            <person name="Barry K."/>
            <person name="Bills G."/>
            <person name="Bluhm B."/>
            <person name="Cannon C."/>
            <person name="Castanera R."/>
            <person name="Culley D."/>
            <person name="Daum C."/>
            <person name="Ezra D."/>
            <person name="Gonzalez J."/>
            <person name="Henrissat B."/>
            <person name="Kuo A."/>
            <person name="Liang C."/>
            <person name="Lipzen A."/>
            <person name="Lutzoni F."/>
            <person name="Magnuson J."/>
            <person name="Mondo S."/>
            <person name="Nolan M."/>
            <person name="Ohm R."/>
            <person name="Pangilinan J."/>
            <person name="Park H.-J."/>
            <person name="Ramirez L."/>
            <person name="Alfaro M."/>
            <person name="Sun H."/>
            <person name="Tritt A."/>
            <person name="Yoshinaga Y."/>
            <person name="Zwiers L.-H."/>
            <person name="Turgeon B."/>
            <person name="Goodwin S."/>
            <person name="Spatafora J."/>
            <person name="Crous P."/>
            <person name="Grigoriev I."/>
        </authorList>
    </citation>
    <scope>NUCLEOTIDE SEQUENCE</scope>
    <source>
        <strain evidence="6">CBS 122367</strain>
    </source>
</reference>
<evidence type="ECO:0000313" key="6">
    <source>
        <dbReference type="EMBL" id="KAF2691133.1"/>
    </source>
</evidence>
<feature type="non-terminal residue" evidence="6">
    <location>
        <position position="200"/>
    </location>
</feature>
<dbReference type="InterPro" id="IPR010987">
    <property type="entry name" value="Glutathione-S-Trfase_C-like"/>
</dbReference>
<gene>
    <name evidence="6" type="ORF">K458DRAFT_271638</name>
</gene>
<dbReference type="InterPro" id="IPR040079">
    <property type="entry name" value="Glutathione_S-Trfase"/>
</dbReference>
<dbReference type="CDD" id="cd03044">
    <property type="entry name" value="GST_N_EF1Bgamma"/>
    <property type="match status" value="1"/>
</dbReference>
<keyword evidence="3" id="KW-1133">Transmembrane helix</keyword>
<keyword evidence="3" id="KW-0472">Membrane</keyword>
<dbReference type="GO" id="GO:0005737">
    <property type="term" value="C:cytoplasm"/>
    <property type="evidence" value="ECO:0007669"/>
    <property type="project" value="TreeGrafter"/>
</dbReference>
<evidence type="ECO:0000259" key="4">
    <source>
        <dbReference type="PROSITE" id="PS50404"/>
    </source>
</evidence>
<dbReference type="InterPro" id="IPR004045">
    <property type="entry name" value="Glutathione_S-Trfase_N"/>
</dbReference>
<proteinExistence type="inferred from homology"/>
<dbReference type="AlphaFoldDB" id="A0A6G1JLV3"/>
<dbReference type="OrthoDB" id="249703at2759"/>
<dbReference type="InterPro" id="IPR036282">
    <property type="entry name" value="Glutathione-S-Trfase_C_sf"/>
</dbReference>
<keyword evidence="3" id="KW-0812">Transmembrane</keyword>
<feature type="transmembrane region" description="Helical" evidence="3">
    <location>
        <begin position="106"/>
        <end position="124"/>
    </location>
</feature>
<keyword evidence="7" id="KW-1185">Reference proteome</keyword>
<keyword evidence="6" id="KW-0808">Transferase</keyword>
<dbReference type="PROSITE" id="PS50405">
    <property type="entry name" value="GST_CTER"/>
    <property type="match status" value="1"/>
</dbReference>
<feature type="domain" description="GST C-terminal" evidence="5">
    <location>
        <begin position="88"/>
        <end position="200"/>
    </location>
</feature>
<feature type="domain" description="GST N-terminal" evidence="4">
    <location>
        <begin position="2"/>
        <end position="83"/>
    </location>
</feature>
<organism evidence="6 7">
    <name type="scientific">Lentithecium fluviatile CBS 122367</name>
    <dbReference type="NCBI Taxonomy" id="1168545"/>
    <lineage>
        <taxon>Eukaryota</taxon>
        <taxon>Fungi</taxon>
        <taxon>Dikarya</taxon>
        <taxon>Ascomycota</taxon>
        <taxon>Pezizomycotina</taxon>
        <taxon>Dothideomycetes</taxon>
        <taxon>Pleosporomycetidae</taxon>
        <taxon>Pleosporales</taxon>
        <taxon>Massarineae</taxon>
        <taxon>Lentitheciaceae</taxon>
        <taxon>Lentithecium</taxon>
    </lineage>
</organism>
<name>A0A6G1JLV3_9PLEO</name>
<evidence type="ECO:0000313" key="7">
    <source>
        <dbReference type="Proteomes" id="UP000799291"/>
    </source>
</evidence>
<dbReference type="GO" id="GO:0016740">
    <property type="term" value="F:transferase activity"/>
    <property type="evidence" value="ECO:0007669"/>
    <property type="project" value="UniProtKB-KW"/>
</dbReference>
<dbReference type="InterPro" id="IPR004046">
    <property type="entry name" value="GST_C"/>
</dbReference>
<dbReference type="Gene3D" id="1.20.1050.10">
    <property type="match status" value="1"/>
</dbReference>